<name>A0A0F9W7A4_9ZZZZ</name>
<evidence type="ECO:0008006" key="2">
    <source>
        <dbReference type="Google" id="ProtNLM"/>
    </source>
</evidence>
<dbReference type="Gene3D" id="3.40.50.1820">
    <property type="entry name" value="alpha/beta hydrolase"/>
    <property type="match status" value="1"/>
</dbReference>
<dbReference type="EMBL" id="LAZR01000010">
    <property type="protein sequence ID" value="KKO08163.1"/>
    <property type="molecule type" value="Genomic_DNA"/>
</dbReference>
<sequence length="268" mass="29277">MPKSQLTEPRSHRRRVSSSLLLAALLLAFTAVTAHASECVVLLHGLARTSHSMEDLQRTLGEAGYQVVNRNYPSRQYPVAELSDMAITPALEACAPESTRHFVTHSLGGILVRYYLQKHELPQLGRVVMLGPPNQGSEVVDALSEIPGFTWLNGPAGLELGTEAKDIPQQLGQADFSVGIIAGTQSINLVLSTMLPNPDDGKVSVASTKLKGMSDHITLPVTHPFMMQDEQVIAQTLHFLRYGHFVHSLQIPHQDPPKGFQAKQSKPQ</sequence>
<protein>
    <recommendedName>
        <fullName evidence="2">AB hydrolase-1 domain-containing protein</fullName>
    </recommendedName>
</protein>
<gene>
    <name evidence="1" type="ORF">LCGC14_0048580</name>
</gene>
<dbReference type="PANTHER" id="PTHR37946:SF1">
    <property type="entry name" value="SLL1969 PROTEIN"/>
    <property type="match status" value="1"/>
</dbReference>
<dbReference type="SUPFAM" id="SSF53474">
    <property type="entry name" value="alpha/beta-Hydrolases"/>
    <property type="match status" value="1"/>
</dbReference>
<dbReference type="PANTHER" id="PTHR37946">
    <property type="entry name" value="SLL1969 PROTEIN"/>
    <property type="match status" value="1"/>
</dbReference>
<accession>A0A0F9W7A4</accession>
<comment type="caution">
    <text evidence="1">The sequence shown here is derived from an EMBL/GenBank/DDBJ whole genome shotgun (WGS) entry which is preliminary data.</text>
</comment>
<evidence type="ECO:0000313" key="1">
    <source>
        <dbReference type="EMBL" id="KKO08163.1"/>
    </source>
</evidence>
<reference evidence="1" key="1">
    <citation type="journal article" date="2015" name="Nature">
        <title>Complex archaea that bridge the gap between prokaryotes and eukaryotes.</title>
        <authorList>
            <person name="Spang A."/>
            <person name="Saw J.H."/>
            <person name="Jorgensen S.L."/>
            <person name="Zaremba-Niedzwiedzka K."/>
            <person name="Martijn J."/>
            <person name="Lind A.E."/>
            <person name="van Eijk R."/>
            <person name="Schleper C."/>
            <person name="Guy L."/>
            <person name="Ettema T.J."/>
        </authorList>
    </citation>
    <scope>NUCLEOTIDE SEQUENCE</scope>
</reference>
<proteinExistence type="predicted"/>
<organism evidence="1">
    <name type="scientific">marine sediment metagenome</name>
    <dbReference type="NCBI Taxonomy" id="412755"/>
    <lineage>
        <taxon>unclassified sequences</taxon>
        <taxon>metagenomes</taxon>
        <taxon>ecological metagenomes</taxon>
    </lineage>
</organism>
<dbReference type="AlphaFoldDB" id="A0A0F9W7A4"/>
<dbReference type="InterPro" id="IPR029058">
    <property type="entry name" value="AB_hydrolase_fold"/>
</dbReference>